<feature type="transmembrane region" description="Helical" evidence="7">
    <location>
        <begin position="82"/>
        <end position="99"/>
    </location>
</feature>
<dbReference type="RefSeq" id="WP_129002942.1">
    <property type="nucleotide sequence ID" value="NZ_SDHZ01000001.1"/>
</dbReference>
<dbReference type="InterPro" id="IPR032808">
    <property type="entry name" value="DoxX"/>
</dbReference>
<evidence type="ECO:0000313" key="8">
    <source>
        <dbReference type="EMBL" id="RXK87192.1"/>
    </source>
</evidence>
<dbReference type="InterPro" id="IPR051907">
    <property type="entry name" value="DoxX-like_oxidoreductase"/>
</dbReference>
<comment type="caution">
    <text evidence="8">The sequence shown here is derived from an EMBL/GenBank/DDBJ whole genome shotgun (WGS) entry which is preliminary data.</text>
</comment>
<dbReference type="GO" id="GO:0005886">
    <property type="term" value="C:plasma membrane"/>
    <property type="evidence" value="ECO:0007669"/>
    <property type="project" value="UniProtKB-SubCell"/>
</dbReference>
<evidence type="ECO:0000256" key="2">
    <source>
        <dbReference type="ARBA" id="ARBA00006679"/>
    </source>
</evidence>
<dbReference type="Pfam" id="PF07681">
    <property type="entry name" value="DoxX"/>
    <property type="match status" value="1"/>
</dbReference>
<gene>
    <name evidence="8" type="ORF">ESB13_10545</name>
</gene>
<accession>A0A4Q1DCM0</accession>
<feature type="transmembrane region" description="Helical" evidence="7">
    <location>
        <begin position="51"/>
        <end position="75"/>
    </location>
</feature>
<evidence type="ECO:0000256" key="5">
    <source>
        <dbReference type="ARBA" id="ARBA00022989"/>
    </source>
</evidence>
<keyword evidence="4 7" id="KW-0812">Transmembrane</keyword>
<evidence type="ECO:0000256" key="1">
    <source>
        <dbReference type="ARBA" id="ARBA00004651"/>
    </source>
</evidence>
<reference evidence="8 9" key="1">
    <citation type="submission" date="2019-01" db="EMBL/GenBank/DDBJ databases">
        <title>Filimonas sp. strain TTM-71.</title>
        <authorList>
            <person name="Chen W.-M."/>
        </authorList>
    </citation>
    <scope>NUCLEOTIDE SEQUENCE [LARGE SCALE GENOMIC DNA]</scope>
    <source>
        <strain evidence="8 9">TTM-71</strain>
    </source>
</reference>
<evidence type="ECO:0000256" key="6">
    <source>
        <dbReference type="ARBA" id="ARBA00023136"/>
    </source>
</evidence>
<sequence length="136" mass="14949">MKRFLSIRYSDGLFNFSMLLLRVSFGGLMLANHGMSKLMGFSQLQYKFYNFMGMGSRATLVMAIFAEVFCSLMVILGLFTRLALIPLLIMMLVAIFSVHGGQPFSQSESAVLYGTAFAVLLFCGPGKVSVDGMINS</sequence>
<keyword evidence="5 7" id="KW-1133">Transmembrane helix</keyword>
<protein>
    <submittedName>
        <fullName evidence="8">DoxX family protein</fullName>
    </submittedName>
</protein>
<organism evidence="8 9">
    <name type="scientific">Filimonas effusa</name>
    <dbReference type="NCBI Taxonomy" id="2508721"/>
    <lineage>
        <taxon>Bacteria</taxon>
        <taxon>Pseudomonadati</taxon>
        <taxon>Bacteroidota</taxon>
        <taxon>Chitinophagia</taxon>
        <taxon>Chitinophagales</taxon>
        <taxon>Chitinophagaceae</taxon>
        <taxon>Filimonas</taxon>
    </lineage>
</organism>
<keyword evidence="3" id="KW-1003">Cell membrane</keyword>
<feature type="transmembrane region" description="Helical" evidence="7">
    <location>
        <begin position="111"/>
        <end position="130"/>
    </location>
</feature>
<feature type="transmembrane region" description="Helical" evidence="7">
    <location>
        <begin position="12"/>
        <end position="31"/>
    </location>
</feature>
<evidence type="ECO:0000256" key="7">
    <source>
        <dbReference type="SAM" id="Phobius"/>
    </source>
</evidence>
<evidence type="ECO:0000256" key="4">
    <source>
        <dbReference type="ARBA" id="ARBA00022692"/>
    </source>
</evidence>
<dbReference type="PANTHER" id="PTHR33452:SF1">
    <property type="entry name" value="INNER MEMBRANE PROTEIN YPHA-RELATED"/>
    <property type="match status" value="1"/>
</dbReference>
<evidence type="ECO:0000256" key="3">
    <source>
        <dbReference type="ARBA" id="ARBA00022475"/>
    </source>
</evidence>
<keyword evidence="9" id="KW-1185">Reference proteome</keyword>
<dbReference type="Proteomes" id="UP000290545">
    <property type="component" value="Unassembled WGS sequence"/>
</dbReference>
<proteinExistence type="inferred from homology"/>
<dbReference type="AlphaFoldDB" id="A0A4Q1DCM0"/>
<dbReference type="EMBL" id="SDHZ01000001">
    <property type="protein sequence ID" value="RXK87192.1"/>
    <property type="molecule type" value="Genomic_DNA"/>
</dbReference>
<comment type="subcellular location">
    <subcellularLocation>
        <location evidence="1">Cell membrane</location>
        <topology evidence="1">Multi-pass membrane protein</topology>
    </subcellularLocation>
</comment>
<comment type="similarity">
    <text evidence="2">Belongs to the DoxX family.</text>
</comment>
<name>A0A4Q1DCM0_9BACT</name>
<dbReference type="PANTHER" id="PTHR33452">
    <property type="entry name" value="OXIDOREDUCTASE CATD-RELATED"/>
    <property type="match status" value="1"/>
</dbReference>
<evidence type="ECO:0000313" key="9">
    <source>
        <dbReference type="Proteomes" id="UP000290545"/>
    </source>
</evidence>
<keyword evidence="6 7" id="KW-0472">Membrane</keyword>
<dbReference type="OrthoDB" id="9813193at2"/>